<feature type="repeat" description="WD" evidence="3">
    <location>
        <begin position="1172"/>
        <end position="1205"/>
    </location>
</feature>
<dbReference type="Proteomes" id="UP000053319">
    <property type="component" value="Unassembled WGS sequence"/>
</dbReference>
<feature type="repeat" description="WD" evidence="3">
    <location>
        <begin position="782"/>
        <end position="813"/>
    </location>
</feature>
<dbReference type="InterPro" id="IPR027417">
    <property type="entry name" value="P-loop_NTPase"/>
</dbReference>
<reference evidence="5 6" key="1">
    <citation type="journal article" date="2012" name="Science">
        <title>The Paleozoic origin of enzymatic lignin decomposition reconstructed from 31 fungal genomes.</title>
        <authorList>
            <person name="Floudas D."/>
            <person name="Binder M."/>
            <person name="Riley R."/>
            <person name="Barry K."/>
            <person name="Blanchette R.A."/>
            <person name="Henrissat B."/>
            <person name="Martinez A.T."/>
            <person name="Otillar R."/>
            <person name="Spatafora J.W."/>
            <person name="Yadav J.S."/>
            <person name="Aerts A."/>
            <person name="Benoit I."/>
            <person name="Boyd A."/>
            <person name="Carlson A."/>
            <person name="Copeland A."/>
            <person name="Coutinho P.M."/>
            <person name="de Vries R.P."/>
            <person name="Ferreira P."/>
            <person name="Findley K."/>
            <person name="Foster B."/>
            <person name="Gaskell J."/>
            <person name="Glotzer D."/>
            <person name="Gorecki P."/>
            <person name="Heitman J."/>
            <person name="Hesse C."/>
            <person name="Hori C."/>
            <person name="Igarashi K."/>
            <person name="Jurgens J.A."/>
            <person name="Kallen N."/>
            <person name="Kersten P."/>
            <person name="Kohler A."/>
            <person name="Kuees U."/>
            <person name="Kumar T.K.A."/>
            <person name="Kuo A."/>
            <person name="LaButti K."/>
            <person name="Larrondo L.F."/>
            <person name="Lindquist E."/>
            <person name="Ling A."/>
            <person name="Lombard V."/>
            <person name="Lucas S."/>
            <person name="Lundell T."/>
            <person name="Martin R."/>
            <person name="McLaughlin D.J."/>
            <person name="Morgenstern I."/>
            <person name="Morin E."/>
            <person name="Murat C."/>
            <person name="Nagy L.G."/>
            <person name="Nolan M."/>
            <person name="Ohm R.A."/>
            <person name="Patyshakuliyeva A."/>
            <person name="Rokas A."/>
            <person name="Ruiz-Duenas F.J."/>
            <person name="Sabat G."/>
            <person name="Salamov A."/>
            <person name="Samejima M."/>
            <person name="Schmutz J."/>
            <person name="Slot J.C."/>
            <person name="St John F."/>
            <person name="Stenlid J."/>
            <person name="Sun H."/>
            <person name="Sun S."/>
            <person name="Syed K."/>
            <person name="Tsang A."/>
            <person name="Wiebenga A."/>
            <person name="Young D."/>
            <person name="Pisabarro A."/>
            <person name="Eastwood D.C."/>
            <person name="Martin F."/>
            <person name="Cullen D."/>
            <person name="Grigoriev I.V."/>
            <person name="Hibbett D.S."/>
        </authorList>
    </citation>
    <scope>NUCLEOTIDE SEQUENCE [LARGE SCALE GENOMIC DNA]</scope>
    <source>
        <strain evidence="5 6">LYAD-421 SS1</strain>
    </source>
</reference>
<dbReference type="GO" id="GO:1990234">
    <property type="term" value="C:transferase complex"/>
    <property type="evidence" value="ECO:0007669"/>
    <property type="project" value="UniProtKB-ARBA"/>
</dbReference>
<dbReference type="PROSITE" id="PS50294">
    <property type="entry name" value="WD_REPEATS_REGION"/>
    <property type="match status" value="10"/>
</dbReference>
<sequence length="1205" mass="133565">QNKRDEAMGNLPKAMDDLYGLVNKTGRFTDLDEYRKRLLKDMSKKTQECAEFIQDEARFTNFWIRTGSNVISGSRVDEKVREFTEAFVDLRRRFTEGGMLETEIRVANLADLSITNNLPYVRGAGLDSGRACLEGTRVKTLGVLREWVNNPKSDAPRVLFLLGGAGTGKSSVAHSIGVYLGTRRRLGSFFGFNRAFQADRPLTSVFSTIAHDLANWNSDFRCALAAVLHDEGHLIGSVDIAKQWEGLILKPLKTVTLVRPVLLVIDAFDESSSADAPERRLLLKHLTEGSGKLPPNFRILITSRPEHDVMRVVGRSNDDHLRLSHMILDDNKDEAMPDIECYVRHTLAPDDPEFEEPLDSTDVRELAAKAEGLFQWAATACRAILQKPAGRPLKRRFDLFMIAVSQGGVSSLDGLYRTILEDLFASDDQYLMEQFRSVMAQMLCASSPLSVESLAEICRLATGAQEDEVNVLVKDMGSLLSGIYIKKSPIRPHHTSFRDFLTDKGRSKEWFVDLAAGHPVMALGCFRVMNNRLSFNICRLKTSHTLNRDIADLEARLSISVPQSLSYAACNWKDHLATTHPPDLQQELSRFLRDKLLFWFELLSLLKSINRAAPSLEAALKGYDDAESDSSKELLLDAISFIRRFANAIAQSAPHVYMSALPFSPAFSRVRTNYLPRFPFLPFVDRVRNGWPQDQAILSRHTAAIRSVAYSPDGRRIVSGSADTTLRAWDAETGEAICELSCGCQVLGLAFSPDGRHVAAALSDSTVRIWDPMTGEVVGEPLRGHPRSVWCVAYSPDGLRLVSGDDDGRICVWLTQTLGMANQSIHDHASCVRCVAFSPNSQYIASGSHDHVVRVWDTIEGQAVGKPFVGHTDRVTSVLFSVDGLRIVSGSRDSTIRIWDFETQQMGPFVGHSDAVEAVSFSPDGHHVVSGSPDGTIRIWSVDESMSVESPGDVSSEWPDSALTSSVTSLAYSPDGRRIISGSEDGTINVWDADAGKSIGGHLKGHSDFITRVRFSPDGTRFVSASLDSTLCVWDSTTLRPLGELHGNTGWICDVDYSPDGRRIVSCDRIIRIWDAETYECLVRALVEHEGYVNCIAWSPDCKRIASGSDDGIVQVWDAETGRAVGEPFSGHEGCVNSVSWSKDGRHVMSSGRDGTIRFWNLERWAPAGEPLHGHTGHVHHSTYPPDKQRIVSWGEDRTIRMWDA</sequence>
<dbReference type="PANTHER" id="PTHR22847">
    <property type="entry name" value="WD40 REPEAT PROTEIN"/>
    <property type="match status" value="1"/>
</dbReference>
<dbReference type="PROSITE" id="PS50837">
    <property type="entry name" value="NACHT"/>
    <property type="match status" value="1"/>
</dbReference>
<feature type="repeat" description="WD" evidence="3">
    <location>
        <begin position="868"/>
        <end position="903"/>
    </location>
</feature>
<evidence type="ECO:0000256" key="1">
    <source>
        <dbReference type="ARBA" id="ARBA00022574"/>
    </source>
</evidence>
<feature type="repeat" description="WD" evidence="3">
    <location>
        <begin position="698"/>
        <end position="739"/>
    </location>
</feature>
<accession>R7SMX7</accession>
<organism evidence="5 6">
    <name type="scientific">Dichomitus squalens (strain LYAD-421)</name>
    <name type="common">Western red white-rot fungus</name>
    <dbReference type="NCBI Taxonomy" id="732165"/>
    <lineage>
        <taxon>Eukaryota</taxon>
        <taxon>Fungi</taxon>
        <taxon>Dikarya</taxon>
        <taxon>Basidiomycota</taxon>
        <taxon>Agaricomycotina</taxon>
        <taxon>Agaricomycetes</taxon>
        <taxon>Polyporales</taxon>
        <taxon>Polyporaceae</taxon>
        <taxon>Dichomitus</taxon>
    </lineage>
</organism>
<evidence type="ECO:0000256" key="3">
    <source>
        <dbReference type="PROSITE-ProRule" id="PRU00221"/>
    </source>
</evidence>
<dbReference type="SUPFAM" id="SSF50998">
    <property type="entry name" value="Quinoprotein alcohol dehydrogenase-like"/>
    <property type="match status" value="1"/>
</dbReference>
<name>R7SMX7_DICSQ</name>
<feature type="repeat" description="WD" evidence="3">
    <location>
        <begin position="825"/>
        <end position="866"/>
    </location>
</feature>
<proteinExistence type="predicted"/>
<dbReference type="InterPro" id="IPR015943">
    <property type="entry name" value="WD40/YVTN_repeat-like_dom_sf"/>
</dbReference>
<feature type="domain" description="NACHT" evidence="4">
    <location>
        <begin position="157"/>
        <end position="305"/>
    </location>
</feature>
<feature type="non-terminal residue" evidence="5">
    <location>
        <position position="1"/>
    </location>
</feature>
<keyword evidence="1 3" id="KW-0853">WD repeat</keyword>
<dbReference type="InterPro" id="IPR036322">
    <property type="entry name" value="WD40_repeat_dom_sf"/>
</dbReference>
<dbReference type="AlphaFoldDB" id="R7SMX7"/>
<dbReference type="OrthoDB" id="2658414at2759"/>
<dbReference type="OMA" id="NIVEWAS"/>
<dbReference type="SMART" id="SM00320">
    <property type="entry name" value="WD40"/>
    <property type="match status" value="12"/>
</dbReference>
<dbReference type="InterPro" id="IPR011047">
    <property type="entry name" value="Quinoprotein_ADH-like_sf"/>
</dbReference>
<dbReference type="InterPro" id="IPR001680">
    <property type="entry name" value="WD40_rpt"/>
</dbReference>
<dbReference type="SUPFAM" id="SSF50978">
    <property type="entry name" value="WD40 repeat-like"/>
    <property type="match status" value="1"/>
</dbReference>
<gene>
    <name evidence="5" type="ORF">DICSQDRAFT_15010</name>
</gene>
<dbReference type="PANTHER" id="PTHR22847:SF637">
    <property type="entry name" value="WD REPEAT DOMAIN 5B"/>
    <property type="match status" value="1"/>
</dbReference>
<feature type="repeat" description="WD" evidence="3">
    <location>
        <begin position="1129"/>
        <end position="1163"/>
    </location>
</feature>
<dbReference type="InterPro" id="IPR019775">
    <property type="entry name" value="WD40_repeat_CS"/>
</dbReference>
<dbReference type="HOGENOM" id="CLU_000288_6_3_1"/>
<dbReference type="SUPFAM" id="SSF52540">
    <property type="entry name" value="P-loop containing nucleoside triphosphate hydrolases"/>
    <property type="match status" value="1"/>
</dbReference>
<dbReference type="InterPro" id="IPR007111">
    <property type="entry name" value="NACHT_NTPase"/>
</dbReference>
<feature type="repeat" description="WD" evidence="3">
    <location>
        <begin position="746"/>
        <end position="780"/>
    </location>
</feature>
<dbReference type="InterPro" id="IPR056884">
    <property type="entry name" value="NPHP3-like_N"/>
</dbReference>
<dbReference type="RefSeq" id="XP_007370065.1">
    <property type="nucleotide sequence ID" value="XM_007370003.1"/>
</dbReference>
<dbReference type="InterPro" id="IPR020472">
    <property type="entry name" value="WD40_PAC1"/>
</dbReference>
<evidence type="ECO:0000313" key="5">
    <source>
        <dbReference type="EMBL" id="EJF57233.1"/>
    </source>
</evidence>
<dbReference type="CDD" id="cd00200">
    <property type="entry name" value="WD40"/>
    <property type="match status" value="1"/>
</dbReference>
<dbReference type="PROSITE" id="PS00678">
    <property type="entry name" value="WD_REPEATS_1"/>
    <property type="match status" value="5"/>
</dbReference>
<feature type="repeat" description="WD" evidence="3">
    <location>
        <begin position="909"/>
        <end position="950"/>
    </location>
</feature>
<evidence type="ECO:0000256" key="2">
    <source>
        <dbReference type="ARBA" id="ARBA00022737"/>
    </source>
</evidence>
<dbReference type="GeneID" id="18836888"/>
<protein>
    <submittedName>
        <fullName evidence="5">WD40 repeat-like protein</fullName>
    </submittedName>
</protein>
<feature type="non-terminal residue" evidence="5">
    <location>
        <position position="1205"/>
    </location>
</feature>
<dbReference type="PROSITE" id="PS50082">
    <property type="entry name" value="WD_REPEATS_2"/>
    <property type="match status" value="11"/>
</dbReference>
<feature type="repeat" description="WD" evidence="3">
    <location>
        <begin position="960"/>
        <end position="1001"/>
    </location>
</feature>
<dbReference type="PRINTS" id="PR00320">
    <property type="entry name" value="GPROTEINBRPT"/>
</dbReference>
<dbReference type="KEGG" id="dsq:DICSQDRAFT_15010"/>
<feature type="repeat" description="WD" evidence="3">
    <location>
        <begin position="1086"/>
        <end position="1127"/>
    </location>
</feature>
<dbReference type="Gene3D" id="3.40.50.300">
    <property type="entry name" value="P-loop containing nucleotide triphosphate hydrolases"/>
    <property type="match status" value="1"/>
</dbReference>
<evidence type="ECO:0000259" key="4">
    <source>
        <dbReference type="PROSITE" id="PS50837"/>
    </source>
</evidence>
<feature type="repeat" description="WD" evidence="3">
    <location>
        <begin position="1003"/>
        <end position="1044"/>
    </location>
</feature>
<keyword evidence="2" id="KW-0677">Repeat</keyword>
<dbReference type="EMBL" id="JH719455">
    <property type="protein sequence ID" value="EJF57233.1"/>
    <property type="molecule type" value="Genomic_DNA"/>
</dbReference>
<dbReference type="Gene3D" id="2.130.10.10">
    <property type="entry name" value="YVTN repeat-like/Quinoprotein amine dehydrogenase"/>
    <property type="match status" value="5"/>
</dbReference>
<dbReference type="Pfam" id="PF24883">
    <property type="entry name" value="NPHP3_N"/>
    <property type="match status" value="1"/>
</dbReference>
<dbReference type="Pfam" id="PF00400">
    <property type="entry name" value="WD40"/>
    <property type="match status" value="12"/>
</dbReference>
<evidence type="ECO:0000313" key="6">
    <source>
        <dbReference type="Proteomes" id="UP000053319"/>
    </source>
</evidence>